<protein>
    <recommendedName>
        <fullName evidence="3">SHSP domain-containing protein</fullName>
    </recommendedName>
</protein>
<gene>
    <name evidence="4" type="ORF">SMC1_02280</name>
</gene>
<dbReference type="OrthoDB" id="9811615at2"/>
<dbReference type="SUPFAM" id="SSF49764">
    <property type="entry name" value="HSP20-like chaperones"/>
    <property type="match status" value="1"/>
</dbReference>
<name>A0A398DQ34_9BACT</name>
<accession>A0A398DQ34</accession>
<organism evidence="4 5">
    <name type="scientific">Candidatus Cryosericum septentrionale</name>
    <dbReference type="NCBI Taxonomy" id="2290913"/>
    <lineage>
        <taxon>Bacteria</taxon>
        <taxon>Pseudomonadati</taxon>
        <taxon>Caldisericota/Cryosericota group</taxon>
        <taxon>Candidatus Cryosericota</taxon>
        <taxon>Candidatus Cryosericia</taxon>
        <taxon>Candidatus Cryosericales</taxon>
        <taxon>Candidatus Cryosericaceae</taxon>
        <taxon>Candidatus Cryosericum</taxon>
    </lineage>
</organism>
<dbReference type="InterPro" id="IPR008978">
    <property type="entry name" value="HSP20-like_chaperone"/>
</dbReference>
<evidence type="ECO:0000313" key="5">
    <source>
        <dbReference type="Proteomes" id="UP000266113"/>
    </source>
</evidence>
<dbReference type="Proteomes" id="UP000266113">
    <property type="component" value="Unassembled WGS sequence"/>
</dbReference>
<dbReference type="Gene3D" id="2.60.40.790">
    <property type="match status" value="1"/>
</dbReference>
<dbReference type="Pfam" id="PF00011">
    <property type="entry name" value="HSP20"/>
    <property type="match status" value="1"/>
</dbReference>
<reference evidence="4 5" key="1">
    <citation type="submission" date="2018-09" db="EMBL/GenBank/DDBJ databases">
        <title>Discovery and Ecogenomic Context for Candidatus Cryosericales, a Global Caldiserica Order Active in Thawing Permafrost.</title>
        <authorList>
            <person name="Martinez M.A."/>
            <person name="Woodcroft B.J."/>
            <person name="Ignacio Espinoza J.C."/>
            <person name="Zayed A."/>
            <person name="Singleton C.M."/>
            <person name="Boyd J."/>
            <person name="Li Y.-F."/>
            <person name="Purvine S."/>
            <person name="Maughan H."/>
            <person name="Hodgkins S.B."/>
            <person name="Anderson D."/>
            <person name="Sederholm M."/>
            <person name="Temperton B."/>
            <person name="Saleska S.R."/>
            <person name="Tyson G.W."/>
            <person name="Rich V.I."/>
        </authorList>
    </citation>
    <scope>NUCLEOTIDE SEQUENCE [LARGE SCALE GENOMIC DNA]</scope>
    <source>
        <strain evidence="4 5">SMC1</strain>
    </source>
</reference>
<evidence type="ECO:0000259" key="3">
    <source>
        <dbReference type="PROSITE" id="PS01031"/>
    </source>
</evidence>
<proteinExistence type="inferred from homology"/>
<dbReference type="AlphaFoldDB" id="A0A398DQ34"/>
<evidence type="ECO:0000256" key="2">
    <source>
        <dbReference type="RuleBase" id="RU003616"/>
    </source>
</evidence>
<dbReference type="EMBL" id="QXIY01000008">
    <property type="protein sequence ID" value="RIE17335.1"/>
    <property type="molecule type" value="Genomic_DNA"/>
</dbReference>
<keyword evidence="5" id="KW-1185">Reference proteome</keyword>
<dbReference type="InterPro" id="IPR002068">
    <property type="entry name" value="A-crystallin/Hsp20_dom"/>
</dbReference>
<comment type="caution">
    <text evidence="4">The sequence shown here is derived from an EMBL/GenBank/DDBJ whole genome shotgun (WGS) entry which is preliminary data.</text>
</comment>
<comment type="similarity">
    <text evidence="1 2">Belongs to the small heat shock protein (HSP20) family.</text>
</comment>
<dbReference type="PROSITE" id="PS01031">
    <property type="entry name" value="SHSP"/>
    <property type="match status" value="1"/>
</dbReference>
<sequence length="41" mass="4440">MPLGSNVDEEHINATHENGVLTLELPKKALPEATSEEIAIK</sequence>
<dbReference type="RefSeq" id="WP_119085239.1">
    <property type="nucleotide sequence ID" value="NZ_QXIY01000008.1"/>
</dbReference>
<evidence type="ECO:0000256" key="1">
    <source>
        <dbReference type="PROSITE-ProRule" id="PRU00285"/>
    </source>
</evidence>
<evidence type="ECO:0000313" key="4">
    <source>
        <dbReference type="EMBL" id="RIE17335.1"/>
    </source>
</evidence>
<feature type="domain" description="SHSP" evidence="3">
    <location>
        <begin position="1"/>
        <end position="41"/>
    </location>
</feature>